<gene>
    <name evidence="2" type="ORF">M422DRAFT_254859</name>
</gene>
<dbReference type="EMBL" id="KN837132">
    <property type="protein sequence ID" value="KIJ42162.1"/>
    <property type="molecule type" value="Genomic_DNA"/>
</dbReference>
<name>A0A0C9VKF0_SPHS4</name>
<dbReference type="AlphaFoldDB" id="A0A0C9VKF0"/>
<dbReference type="HOGENOM" id="CLU_1448589_0_0_1"/>
<dbReference type="Proteomes" id="UP000054279">
    <property type="component" value="Unassembled WGS sequence"/>
</dbReference>
<feature type="region of interest" description="Disordered" evidence="1">
    <location>
        <begin position="1"/>
        <end position="43"/>
    </location>
</feature>
<keyword evidence="3" id="KW-1185">Reference proteome</keyword>
<protein>
    <submittedName>
        <fullName evidence="2">Uncharacterized protein</fullName>
    </submittedName>
</protein>
<feature type="region of interest" description="Disordered" evidence="1">
    <location>
        <begin position="90"/>
        <end position="148"/>
    </location>
</feature>
<accession>A0A0C9VKF0</accession>
<feature type="compositionally biased region" description="Polar residues" evidence="1">
    <location>
        <begin position="24"/>
        <end position="43"/>
    </location>
</feature>
<evidence type="ECO:0000313" key="3">
    <source>
        <dbReference type="Proteomes" id="UP000054279"/>
    </source>
</evidence>
<evidence type="ECO:0000256" key="1">
    <source>
        <dbReference type="SAM" id="MobiDB-lite"/>
    </source>
</evidence>
<organism evidence="2 3">
    <name type="scientific">Sphaerobolus stellatus (strain SS14)</name>
    <dbReference type="NCBI Taxonomy" id="990650"/>
    <lineage>
        <taxon>Eukaryota</taxon>
        <taxon>Fungi</taxon>
        <taxon>Dikarya</taxon>
        <taxon>Basidiomycota</taxon>
        <taxon>Agaricomycotina</taxon>
        <taxon>Agaricomycetes</taxon>
        <taxon>Phallomycetidae</taxon>
        <taxon>Geastrales</taxon>
        <taxon>Sphaerobolaceae</taxon>
        <taxon>Sphaerobolus</taxon>
    </lineage>
</organism>
<evidence type="ECO:0000313" key="2">
    <source>
        <dbReference type="EMBL" id="KIJ42162.1"/>
    </source>
</evidence>
<proteinExistence type="predicted"/>
<sequence>MDDSSSMCKSDDGSEPETAGSGSGSVTNAGWSQDSSNSFSASTQFRLSLGHQANTVPGPGPATTSRFDDPMRLVCFWTYSIDASDGSSYWDGSFEGGHIEGASGAGTKAAASNPAAPPTSSSSRPSHPTQQRPSRSPPHESQPQSTPRSWCTQCIRIRTHHKLDALAGVAFDPVTLSCNNSARVLLL</sequence>
<reference evidence="2 3" key="1">
    <citation type="submission" date="2014-06" db="EMBL/GenBank/DDBJ databases">
        <title>Evolutionary Origins and Diversification of the Mycorrhizal Mutualists.</title>
        <authorList>
            <consortium name="DOE Joint Genome Institute"/>
            <consortium name="Mycorrhizal Genomics Consortium"/>
            <person name="Kohler A."/>
            <person name="Kuo A."/>
            <person name="Nagy L.G."/>
            <person name="Floudas D."/>
            <person name="Copeland A."/>
            <person name="Barry K.W."/>
            <person name="Cichocki N."/>
            <person name="Veneault-Fourrey C."/>
            <person name="LaButti K."/>
            <person name="Lindquist E.A."/>
            <person name="Lipzen A."/>
            <person name="Lundell T."/>
            <person name="Morin E."/>
            <person name="Murat C."/>
            <person name="Riley R."/>
            <person name="Ohm R."/>
            <person name="Sun H."/>
            <person name="Tunlid A."/>
            <person name="Henrissat B."/>
            <person name="Grigoriev I.V."/>
            <person name="Hibbett D.S."/>
            <person name="Martin F."/>
        </authorList>
    </citation>
    <scope>NUCLEOTIDE SEQUENCE [LARGE SCALE GENOMIC DNA]</scope>
    <source>
        <strain evidence="2 3">SS14</strain>
    </source>
</reference>
<feature type="compositionally biased region" description="Low complexity" evidence="1">
    <location>
        <begin position="101"/>
        <end position="134"/>
    </location>
</feature>